<evidence type="ECO:0000256" key="1">
    <source>
        <dbReference type="SAM" id="MobiDB-lite"/>
    </source>
</evidence>
<evidence type="ECO:0000313" key="2">
    <source>
        <dbReference type="EMBL" id="GBP76658.1"/>
    </source>
</evidence>
<proteinExistence type="predicted"/>
<evidence type="ECO:0000313" key="3">
    <source>
        <dbReference type="Proteomes" id="UP000299102"/>
    </source>
</evidence>
<name>A0A4C1YKK8_EUMVA</name>
<keyword evidence="3" id="KW-1185">Reference proteome</keyword>
<dbReference type="Proteomes" id="UP000299102">
    <property type="component" value="Unassembled WGS sequence"/>
</dbReference>
<dbReference type="EMBL" id="BGZK01001297">
    <property type="protein sequence ID" value="GBP76658.1"/>
    <property type="molecule type" value="Genomic_DNA"/>
</dbReference>
<feature type="region of interest" description="Disordered" evidence="1">
    <location>
        <begin position="151"/>
        <end position="188"/>
    </location>
</feature>
<accession>A0A4C1YKK8</accession>
<organism evidence="2 3">
    <name type="scientific">Eumeta variegata</name>
    <name type="common">Bagworm moth</name>
    <name type="synonym">Eumeta japonica</name>
    <dbReference type="NCBI Taxonomy" id="151549"/>
    <lineage>
        <taxon>Eukaryota</taxon>
        <taxon>Metazoa</taxon>
        <taxon>Ecdysozoa</taxon>
        <taxon>Arthropoda</taxon>
        <taxon>Hexapoda</taxon>
        <taxon>Insecta</taxon>
        <taxon>Pterygota</taxon>
        <taxon>Neoptera</taxon>
        <taxon>Endopterygota</taxon>
        <taxon>Lepidoptera</taxon>
        <taxon>Glossata</taxon>
        <taxon>Ditrysia</taxon>
        <taxon>Tineoidea</taxon>
        <taxon>Psychidae</taxon>
        <taxon>Oiketicinae</taxon>
        <taxon>Eumeta</taxon>
    </lineage>
</organism>
<gene>
    <name evidence="2" type="ORF">EVAR_51143_1</name>
</gene>
<sequence length="188" mass="20389">MRMELSICPPRYRILVCHSTSCPRSLSFGGIVRCWPVRRAAVFVTFTATRHLSSQSSSRSRTLWSLAAARSARRNDAEIHALAFVRGSSTLMITGAGGYIDDSVIPVPSPSHQRARSRHRACANRQVEGAPGLMSGTRRGRRGGEATAQAAHAADCRPSDVNGPPTAGQGNTHRYPLRVDLTERAANR</sequence>
<reference evidence="2 3" key="1">
    <citation type="journal article" date="2019" name="Commun. Biol.">
        <title>The bagworm genome reveals a unique fibroin gene that provides high tensile strength.</title>
        <authorList>
            <person name="Kono N."/>
            <person name="Nakamura H."/>
            <person name="Ohtoshi R."/>
            <person name="Tomita M."/>
            <person name="Numata K."/>
            <person name="Arakawa K."/>
        </authorList>
    </citation>
    <scope>NUCLEOTIDE SEQUENCE [LARGE SCALE GENOMIC DNA]</scope>
</reference>
<dbReference type="AlphaFoldDB" id="A0A4C1YKK8"/>
<comment type="caution">
    <text evidence="2">The sequence shown here is derived from an EMBL/GenBank/DDBJ whole genome shotgun (WGS) entry which is preliminary data.</text>
</comment>
<protein>
    <submittedName>
        <fullName evidence="2">Uncharacterized protein</fullName>
    </submittedName>
</protein>